<evidence type="ECO:0000256" key="1">
    <source>
        <dbReference type="ARBA" id="ARBA00004651"/>
    </source>
</evidence>
<evidence type="ECO:0000256" key="3">
    <source>
        <dbReference type="ARBA" id="ARBA00022448"/>
    </source>
</evidence>
<keyword evidence="5 9" id="KW-0812">Transmembrane</keyword>
<comment type="subcellular location">
    <subcellularLocation>
        <location evidence="1">Cell membrane</location>
        <topology evidence="1">Multi-pass membrane protein</topology>
    </subcellularLocation>
</comment>
<keyword evidence="4" id="KW-1003">Cell membrane</keyword>
<feature type="non-terminal residue" evidence="10">
    <location>
        <position position="162"/>
    </location>
</feature>
<proteinExistence type="inferred from homology"/>
<protein>
    <submittedName>
        <fullName evidence="10">Uncharacterized protein</fullName>
    </submittedName>
</protein>
<evidence type="ECO:0000313" key="10">
    <source>
        <dbReference type="EMBL" id="KKM75420.1"/>
    </source>
</evidence>
<evidence type="ECO:0000256" key="7">
    <source>
        <dbReference type="ARBA" id="ARBA00023065"/>
    </source>
</evidence>
<keyword evidence="6 9" id="KW-1133">Transmembrane helix</keyword>
<feature type="transmembrane region" description="Helical" evidence="9">
    <location>
        <begin position="77"/>
        <end position="98"/>
    </location>
</feature>
<dbReference type="GO" id="GO:0005886">
    <property type="term" value="C:plasma membrane"/>
    <property type="evidence" value="ECO:0007669"/>
    <property type="project" value="UniProtKB-SubCell"/>
</dbReference>
<comment type="similarity">
    <text evidence="2">Belongs to the TrkH potassium transport family.</text>
</comment>
<keyword evidence="3" id="KW-0813">Transport</keyword>
<evidence type="ECO:0000256" key="4">
    <source>
        <dbReference type="ARBA" id="ARBA00022475"/>
    </source>
</evidence>
<dbReference type="AlphaFoldDB" id="A0A0F9MFR3"/>
<feature type="transmembrane region" description="Helical" evidence="9">
    <location>
        <begin position="12"/>
        <end position="38"/>
    </location>
</feature>
<dbReference type="GO" id="GO:0008324">
    <property type="term" value="F:monoatomic cation transmembrane transporter activity"/>
    <property type="evidence" value="ECO:0007669"/>
    <property type="project" value="InterPro"/>
</dbReference>
<dbReference type="PANTHER" id="PTHR32024">
    <property type="entry name" value="TRK SYSTEM POTASSIUM UPTAKE PROTEIN TRKG-RELATED"/>
    <property type="match status" value="1"/>
</dbReference>
<comment type="caution">
    <text evidence="10">The sequence shown here is derived from an EMBL/GenBank/DDBJ whole genome shotgun (WGS) entry which is preliminary data.</text>
</comment>
<dbReference type="InterPro" id="IPR003445">
    <property type="entry name" value="Cat_transpt"/>
</dbReference>
<name>A0A0F9MFR3_9ZZZZ</name>
<evidence type="ECO:0000256" key="5">
    <source>
        <dbReference type="ARBA" id="ARBA00022692"/>
    </source>
</evidence>
<evidence type="ECO:0000256" key="6">
    <source>
        <dbReference type="ARBA" id="ARBA00022989"/>
    </source>
</evidence>
<accession>A0A0F9MFR3</accession>
<evidence type="ECO:0000256" key="9">
    <source>
        <dbReference type="SAM" id="Phobius"/>
    </source>
</evidence>
<dbReference type="Pfam" id="PF02386">
    <property type="entry name" value="TrkH"/>
    <property type="match status" value="1"/>
</dbReference>
<reference evidence="10" key="1">
    <citation type="journal article" date="2015" name="Nature">
        <title>Complex archaea that bridge the gap between prokaryotes and eukaryotes.</title>
        <authorList>
            <person name="Spang A."/>
            <person name="Saw J.H."/>
            <person name="Jorgensen S.L."/>
            <person name="Zaremba-Niedzwiedzka K."/>
            <person name="Martijn J."/>
            <person name="Lind A.E."/>
            <person name="van Eijk R."/>
            <person name="Schleper C."/>
            <person name="Guy L."/>
            <person name="Ettema T.J."/>
        </authorList>
    </citation>
    <scope>NUCLEOTIDE SEQUENCE</scope>
</reference>
<gene>
    <name evidence="10" type="ORF">LCGC14_1390460</name>
</gene>
<keyword evidence="8 9" id="KW-0472">Membrane</keyword>
<dbReference type="EMBL" id="LAZR01008980">
    <property type="protein sequence ID" value="KKM75420.1"/>
    <property type="molecule type" value="Genomic_DNA"/>
</dbReference>
<keyword evidence="7" id="KW-0406">Ion transport</keyword>
<dbReference type="PANTHER" id="PTHR32024:SF2">
    <property type="entry name" value="TRK SYSTEM POTASSIUM UPTAKE PROTEIN TRKG-RELATED"/>
    <property type="match status" value="1"/>
</dbReference>
<evidence type="ECO:0000256" key="8">
    <source>
        <dbReference type="ARBA" id="ARBA00023136"/>
    </source>
</evidence>
<sequence length="162" mass="18192">MLKFTQKIHVKAIFGNVGLFLFIPAFMAFITALIGLIFQEYFCIFPLLIIGSINLIIAYLLYRFCFEPKKIHLWDSMISVALGWFFCPMFGALAYIFVAKASLSLMPSDGALALVKPINAIFEAFSGFTSSGLTMLDKISTLPHTLQWLRSFQQWFGGVGLI</sequence>
<dbReference type="GO" id="GO:0030001">
    <property type="term" value="P:metal ion transport"/>
    <property type="evidence" value="ECO:0007669"/>
    <property type="project" value="UniProtKB-ARBA"/>
</dbReference>
<evidence type="ECO:0000256" key="2">
    <source>
        <dbReference type="ARBA" id="ARBA00009137"/>
    </source>
</evidence>
<organism evidence="10">
    <name type="scientific">marine sediment metagenome</name>
    <dbReference type="NCBI Taxonomy" id="412755"/>
    <lineage>
        <taxon>unclassified sequences</taxon>
        <taxon>metagenomes</taxon>
        <taxon>ecological metagenomes</taxon>
    </lineage>
</organism>
<feature type="transmembrane region" description="Helical" evidence="9">
    <location>
        <begin position="44"/>
        <end position="65"/>
    </location>
</feature>